<comment type="caution">
    <text evidence="2">The sequence shown here is derived from an EMBL/GenBank/DDBJ whole genome shotgun (WGS) entry which is preliminary data.</text>
</comment>
<feature type="compositionally biased region" description="Basic and acidic residues" evidence="1">
    <location>
        <begin position="93"/>
        <end position="102"/>
    </location>
</feature>
<protein>
    <submittedName>
        <fullName evidence="2">Uncharacterized protein</fullName>
    </submittedName>
</protein>
<name>A0AAV7THY5_PLEWA</name>
<dbReference type="Proteomes" id="UP001066276">
    <property type="component" value="Chromosome 3_2"/>
</dbReference>
<dbReference type="AlphaFoldDB" id="A0AAV7THY5"/>
<evidence type="ECO:0000256" key="1">
    <source>
        <dbReference type="SAM" id="MobiDB-lite"/>
    </source>
</evidence>
<organism evidence="2 3">
    <name type="scientific">Pleurodeles waltl</name>
    <name type="common">Iberian ribbed newt</name>
    <dbReference type="NCBI Taxonomy" id="8319"/>
    <lineage>
        <taxon>Eukaryota</taxon>
        <taxon>Metazoa</taxon>
        <taxon>Chordata</taxon>
        <taxon>Craniata</taxon>
        <taxon>Vertebrata</taxon>
        <taxon>Euteleostomi</taxon>
        <taxon>Amphibia</taxon>
        <taxon>Batrachia</taxon>
        <taxon>Caudata</taxon>
        <taxon>Salamandroidea</taxon>
        <taxon>Salamandridae</taxon>
        <taxon>Pleurodelinae</taxon>
        <taxon>Pleurodeles</taxon>
    </lineage>
</organism>
<feature type="region of interest" description="Disordered" evidence="1">
    <location>
        <begin position="93"/>
        <end position="130"/>
    </location>
</feature>
<evidence type="ECO:0000313" key="2">
    <source>
        <dbReference type="EMBL" id="KAJ1176023.1"/>
    </source>
</evidence>
<proteinExistence type="predicted"/>
<gene>
    <name evidence="2" type="ORF">NDU88_001307</name>
</gene>
<keyword evidence="3" id="KW-1185">Reference proteome</keyword>
<sequence length="130" mass="14520">MAESGTLYKEPTGYSSVCIAFRTAHKEMEAGRVGEVQFKYYSLSVALSSAASTECETLRPEQRPLESAEHVNSVWISIYCTAVALQPTTIEKPRKEKGYEKREKRKAIRGRSTGTVHSVSRTAGPVYMRQ</sequence>
<reference evidence="2" key="1">
    <citation type="journal article" date="2022" name="bioRxiv">
        <title>Sequencing and chromosome-scale assembly of the giantPleurodeles waltlgenome.</title>
        <authorList>
            <person name="Brown T."/>
            <person name="Elewa A."/>
            <person name="Iarovenko S."/>
            <person name="Subramanian E."/>
            <person name="Araus A.J."/>
            <person name="Petzold A."/>
            <person name="Susuki M."/>
            <person name="Suzuki K.-i.T."/>
            <person name="Hayashi T."/>
            <person name="Toyoda A."/>
            <person name="Oliveira C."/>
            <person name="Osipova E."/>
            <person name="Leigh N.D."/>
            <person name="Simon A."/>
            <person name="Yun M.H."/>
        </authorList>
    </citation>
    <scope>NUCLEOTIDE SEQUENCE</scope>
    <source>
        <strain evidence="2">20211129_DDA</strain>
        <tissue evidence="2">Liver</tissue>
    </source>
</reference>
<feature type="compositionally biased region" description="Polar residues" evidence="1">
    <location>
        <begin position="112"/>
        <end position="121"/>
    </location>
</feature>
<accession>A0AAV7THY5</accession>
<dbReference type="EMBL" id="JANPWB010000006">
    <property type="protein sequence ID" value="KAJ1176023.1"/>
    <property type="molecule type" value="Genomic_DNA"/>
</dbReference>
<evidence type="ECO:0000313" key="3">
    <source>
        <dbReference type="Proteomes" id="UP001066276"/>
    </source>
</evidence>